<evidence type="ECO:0000313" key="2">
    <source>
        <dbReference type="EMBL" id="ACB32319.1"/>
    </source>
</evidence>
<evidence type="ECO:0000256" key="1">
    <source>
        <dbReference type="SAM" id="SignalP"/>
    </source>
</evidence>
<organism evidence="2 3">
    <name type="scientific">Leptothrix cholodnii (strain ATCC 51168 / LMG 8142 / SP-6)</name>
    <name type="common">Leptothrix discophora (strain SP-6)</name>
    <dbReference type="NCBI Taxonomy" id="395495"/>
    <lineage>
        <taxon>Bacteria</taxon>
        <taxon>Pseudomonadati</taxon>
        <taxon>Pseudomonadota</taxon>
        <taxon>Betaproteobacteria</taxon>
        <taxon>Burkholderiales</taxon>
        <taxon>Sphaerotilaceae</taxon>
        <taxon>Leptothrix</taxon>
    </lineage>
</organism>
<keyword evidence="1" id="KW-0732">Signal</keyword>
<dbReference type="OrthoDB" id="9984374at2"/>
<dbReference type="HOGENOM" id="CLU_1935422_0_0_4"/>
<dbReference type="EMBL" id="CP001013">
    <property type="protein sequence ID" value="ACB32319.1"/>
    <property type="molecule type" value="Genomic_DNA"/>
</dbReference>
<dbReference type="Proteomes" id="UP000001693">
    <property type="component" value="Chromosome"/>
</dbReference>
<proteinExistence type="predicted"/>
<dbReference type="KEGG" id="lch:Lcho_0044"/>
<reference evidence="2 3" key="1">
    <citation type="submission" date="2008-03" db="EMBL/GenBank/DDBJ databases">
        <title>Complete sequence of Leptothrix cholodnii SP-6.</title>
        <authorList>
            <consortium name="US DOE Joint Genome Institute"/>
            <person name="Copeland A."/>
            <person name="Lucas S."/>
            <person name="Lapidus A."/>
            <person name="Glavina del Rio T."/>
            <person name="Dalin E."/>
            <person name="Tice H."/>
            <person name="Bruce D."/>
            <person name="Goodwin L."/>
            <person name="Pitluck S."/>
            <person name="Chertkov O."/>
            <person name="Brettin T."/>
            <person name="Detter J.C."/>
            <person name="Han C."/>
            <person name="Kuske C.R."/>
            <person name="Schmutz J."/>
            <person name="Larimer F."/>
            <person name="Land M."/>
            <person name="Hauser L."/>
            <person name="Kyrpides N."/>
            <person name="Lykidis A."/>
            <person name="Emerson D."/>
            <person name="Richardson P."/>
        </authorList>
    </citation>
    <scope>NUCLEOTIDE SEQUENCE [LARGE SCALE GENOMIC DNA]</scope>
    <source>
        <strain evidence="3">ATCC 51168 / LMG 8142 / SP-6</strain>
    </source>
</reference>
<dbReference type="AlphaFoldDB" id="B1Y589"/>
<evidence type="ECO:0000313" key="3">
    <source>
        <dbReference type="Proteomes" id="UP000001693"/>
    </source>
</evidence>
<feature type="chain" id="PRO_5002771180" evidence="1">
    <location>
        <begin position="24"/>
        <end position="130"/>
    </location>
</feature>
<dbReference type="RefSeq" id="WP_012345081.1">
    <property type="nucleotide sequence ID" value="NC_010524.1"/>
</dbReference>
<feature type="signal peptide" evidence="1">
    <location>
        <begin position="1"/>
        <end position="23"/>
    </location>
</feature>
<accession>B1Y589</accession>
<name>B1Y589_LEPCP</name>
<sequence precursor="true">MTTAPSLAAALAIAAAGIFPAQAAPADEQLQDVLQQYRSAETRGQWVNALMPEATGLASAATSGDQHLDRIVATYTREQLDRGGWANAWVREDHYAAGEPLLAVRVGEGVTTRVASAPLPVQQFALGLRR</sequence>
<keyword evidence="3" id="KW-1185">Reference proteome</keyword>
<gene>
    <name evidence="2" type="ordered locus">Lcho_0044</name>
</gene>
<protein>
    <submittedName>
        <fullName evidence="2">Uncharacterized protein</fullName>
    </submittedName>
</protein>